<dbReference type="PROSITE" id="PS50879">
    <property type="entry name" value="RNASE_H_1"/>
    <property type="match status" value="1"/>
</dbReference>
<comment type="caution">
    <text evidence="11">The sequence shown here is derived from an EMBL/GenBank/DDBJ whole genome shotgun (WGS) entry which is preliminary data.</text>
</comment>
<evidence type="ECO:0000259" key="10">
    <source>
        <dbReference type="PROSITE" id="PS50879"/>
    </source>
</evidence>
<dbReference type="GO" id="GO:0008270">
    <property type="term" value="F:zinc ion binding"/>
    <property type="evidence" value="ECO:0007669"/>
    <property type="project" value="UniProtKB-KW"/>
</dbReference>
<dbReference type="AlphaFoldDB" id="A0AAW0EN69"/>
<organism evidence="11 12">
    <name type="scientific">Novymonas esmeraldas</name>
    <dbReference type="NCBI Taxonomy" id="1808958"/>
    <lineage>
        <taxon>Eukaryota</taxon>
        <taxon>Discoba</taxon>
        <taxon>Euglenozoa</taxon>
        <taxon>Kinetoplastea</taxon>
        <taxon>Metakinetoplastina</taxon>
        <taxon>Trypanosomatida</taxon>
        <taxon>Trypanosomatidae</taxon>
        <taxon>Novymonas</taxon>
    </lineage>
</organism>
<dbReference type="Proteomes" id="UP001430356">
    <property type="component" value="Unassembled WGS sequence"/>
</dbReference>
<name>A0AAW0EN69_9TRYP</name>
<keyword evidence="5" id="KW-0862">Zinc</keyword>
<dbReference type="InterPro" id="IPR002156">
    <property type="entry name" value="RNaseH_domain"/>
</dbReference>
<dbReference type="PROSITE" id="PS00028">
    <property type="entry name" value="ZINC_FINGER_C2H2_1"/>
    <property type="match status" value="3"/>
</dbReference>
<dbReference type="Pfam" id="PF00075">
    <property type="entry name" value="RNase_H"/>
    <property type="match status" value="1"/>
</dbReference>
<reference evidence="11 12" key="1">
    <citation type="journal article" date="2021" name="MBio">
        <title>A New Model Trypanosomatid, Novymonas esmeraldas: Genomic Perception of Its 'Candidatus Pandoraea novymonadis' Endosymbiont.</title>
        <authorList>
            <person name="Zakharova A."/>
            <person name="Saura A."/>
            <person name="Butenko A."/>
            <person name="Podesvova L."/>
            <person name="Warmusova S."/>
            <person name="Kostygov A.Y."/>
            <person name="Nenarokova A."/>
            <person name="Lukes J."/>
            <person name="Opperdoes F.R."/>
            <person name="Yurchenko V."/>
        </authorList>
    </citation>
    <scope>NUCLEOTIDE SEQUENCE [LARGE SCALE GENOMIC DNA]</scope>
    <source>
        <strain evidence="11 12">E262AT.01</strain>
    </source>
</reference>
<dbReference type="GO" id="GO:0005634">
    <property type="term" value="C:nucleus"/>
    <property type="evidence" value="ECO:0007669"/>
    <property type="project" value="UniProtKB-SubCell"/>
</dbReference>
<keyword evidence="2" id="KW-0479">Metal-binding</keyword>
<dbReference type="EMBL" id="JAECZO010000048">
    <property type="protein sequence ID" value="KAK7195114.1"/>
    <property type="molecule type" value="Genomic_DNA"/>
</dbReference>
<evidence type="ECO:0000256" key="2">
    <source>
        <dbReference type="ARBA" id="ARBA00022723"/>
    </source>
</evidence>
<evidence type="ECO:0000313" key="11">
    <source>
        <dbReference type="EMBL" id="KAK7195114.1"/>
    </source>
</evidence>
<keyword evidence="6" id="KW-0539">Nucleus</keyword>
<dbReference type="Gene3D" id="3.30.420.10">
    <property type="entry name" value="Ribonuclease H-like superfamily/Ribonuclease H"/>
    <property type="match status" value="1"/>
</dbReference>
<dbReference type="Gene3D" id="3.30.160.60">
    <property type="entry name" value="Classic Zinc Finger"/>
    <property type="match status" value="2"/>
</dbReference>
<evidence type="ECO:0000256" key="8">
    <source>
        <dbReference type="SAM" id="MobiDB-lite"/>
    </source>
</evidence>
<evidence type="ECO:0000256" key="5">
    <source>
        <dbReference type="ARBA" id="ARBA00022833"/>
    </source>
</evidence>
<accession>A0AAW0EN69</accession>
<dbReference type="InterPro" id="IPR050888">
    <property type="entry name" value="ZnF_C2H2-type_TF"/>
</dbReference>
<evidence type="ECO:0000259" key="9">
    <source>
        <dbReference type="PROSITE" id="PS50157"/>
    </source>
</evidence>
<feature type="region of interest" description="Disordered" evidence="8">
    <location>
        <begin position="954"/>
        <end position="1007"/>
    </location>
</feature>
<feature type="region of interest" description="Disordered" evidence="8">
    <location>
        <begin position="237"/>
        <end position="341"/>
    </location>
</feature>
<keyword evidence="4 7" id="KW-0863">Zinc-finger</keyword>
<dbReference type="PANTHER" id="PTHR24406">
    <property type="entry name" value="TRANSCRIPTIONAL REPRESSOR CTCFL-RELATED"/>
    <property type="match status" value="1"/>
</dbReference>
<keyword evidence="3" id="KW-0677">Repeat</keyword>
<keyword evidence="12" id="KW-1185">Reference proteome</keyword>
<dbReference type="SMART" id="SM00355">
    <property type="entry name" value="ZnF_C2H2"/>
    <property type="match status" value="8"/>
</dbReference>
<feature type="compositionally biased region" description="Low complexity" evidence="8">
    <location>
        <begin position="311"/>
        <end position="332"/>
    </location>
</feature>
<evidence type="ECO:0000256" key="1">
    <source>
        <dbReference type="ARBA" id="ARBA00004123"/>
    </source>
</evidence>
<gene>
    <name evidence="11" type="ORF">NESM_000434900</name>
</gene>
<evidence type="ECO:0000313" key="12">
    <source>
        <dbReference type="Proteomes" id="UP001430356"/>
    </source>
</evidence>
<dbReference type="GO" id="GO:0004523">
    <property type="term" value="F:RNA-DNA hybrid ribonuclease activity"/>
    <property type="evidence" value="ECO:0007669"/>
    <property type="project" value="InterPro"/>
</dbReference>
<evidence type="ECO:0000256" key="3">
    <source>
        <dbReference type="ARBA" id="ARBA00022737"/>
    </source>
</evidence>
<feature type="region of interest" description="Disordered" evidence="8">
    <location>
        <begin position="720"/>
        <end position="755"/>
    </location>
</feature>
<dbReference type="InterPro" id="IPR013087">
    <property type="entry name" value="Znf_C2H2_type"/>
</dbReference>
<feature type="domain" description="RNase H type-1" evidence="10">
    <location>
        <begin position="2"/>
        <end position="144"/>
    </location>
</feature>
<dbReference type="PROSITE" id="PS50157">
    <property type="entry name" value="ZINC_FINGER_C2H2_2"/>
    <property type="match status" value="1"/>
</dbReference>
<dbReference type="InterPro" id="IPR012337">
    <property type="entry name" value="RNaseH-like_sf"/>
</dbReference>
<feature type="compositionally biased region" description="Basic and acidic residues" evidence="8">
    <location>
        <begin position="954"/>
        <end position="967"/>
    </location>
</feature>
<sequence length="1007" mass="111998">MEHATYTLWTDGAVKLERGSGGAAILEEDHEVVAKALRPAGKLACSYRAECVAMLAGLSLLSDVLPTYRARKRCVVAIFTDSLSLLMALNTGPTTVVDGILRRIWRQILRLVKRKIHLSFQFIFGHTHIEQHDAVDELAKVGCRLPQNVPAWTTDIITAIRRVKVRPELAAISDPPTQRQQLLGECGFAPERKDLLRHGESIAAQFRCGVSRHFGWLHRLIYHEEDMSCRWCRAAPPAEPPPEPPPRSTPPPEPPPEPPPTTQPEPEPPPSPGPRPVAPAAPPPRLTPTRAAPLPRPTKRPPAGEPVRQTLSLSPEVHLPSSSSSAPSLSPAPETPPLNPLEALMMRDSPQRPLVRATTQRLIRFAVKADVPVFCPFCFRVCVSRSSLRGHLHSQHEVPKRSSIQVCRRSLAAPLEGSSIDCPICDYITTDRLQFKEHMLTRHARQPLPSPSSVMAVLAPVRFVLAAAAPPSRPAPVPLQTRRLDLRCERCGKQYRQRYWFDRHRCPMPPPPEDPSAPVYLTPSESNRNRWKCPYCTNTLLLNNCARHYERFHSDLPRPLPPPDPSTTERPLFIPVGVKWRCPRCHIVRTKYRIRRHFHDHHPGHPDPVFPAIDGQVIGRPLDTCLAVSSPTTTAPGRVLCPQCGDPIVRSRMRAHYTRKHPGVPAPDYAPGPATTRRRATETSARYACPHCAKSYSSSDCLRRHHRSKHGNLPWRIVAPTPVASTTTPTVPDGAHDSPASSEAPEPLPQREPSADTAFPCRCELCPARHRTENGLVNHVQQHHPEHRTGLVYVNGEPQTRRIPPKTLQCPICPATFTGPATLSVHLTRSHDIGELVKAAPWMREHRCEETPEHILCCPGLRVLRLKHRVSELPTKENLFSACLSSFLCEMFDLPDPVLPDAEIDLLPPAPPSSPVSRRDQSAAILASSLDLSLVSASALHSLRSVTSLRRARDWSPEGSLHAREAVSSDEADQPAFRPTSTRTGRRPRSWELVGRERGPRQESPSQ</sequence>
<evidence type="ECO:0000256" key="7">
    <source>
        <dbReference type="PROSITE-ProRule" id="PRU00042"/>
    </source>
</evidence>
<dbReference type="GO" id="GO:0003676">
    <property type="term" value="F:nucleic acid binding"/>
    <property type="evidence" value="ECO:0007669"/>
    <property type="project" value="InterPro"/>
</dbReference>
<dbReference type="InterPro" id="IPR036397">
    <property type="entry name" value="RNaseH_sf"/>
</dbReference>
<dbReference type="SUPFAM" id="SSF53098">
    <property type="entry name" value="Ribonuclease H-like"/>
    <property type="match status" value="1"/>
</dbReference>
<evidence type="ECO:0000256" key="6">
    <source>
        <dbReference type="ARBA" id="ARBA00023242"/>
    </source>
</evidence>
<feature type="domain" description="C2H2-type" evidence="9">
    <location>
        <begin position="687"/>
        <end position="714"/>
    </location>
</feature>
<feature type="compositionally biased region" description="Low complexity" evidence="8">
    <location>
        <begin position="720"/>
        <end position="745"/>
    </location>
</feature>
<proteinExistence type="predicted"/>
<comment type="subcellular location">
    <subcellularLocation>
        <location evidence="1">Nucleus</location>
    </subcellularLocation>
</comment>
<feature type="compositionally biased region" description="Pro residues" evidence="8">
    <location>
        <begin position="237"/>
        <end position="286"/>
    </location>
</feature>
<evidence type="ECO:0000256" key="4">
    <source>
        <dbReference type="ARBA" id="ARBA00022771"/>
    </source>
</evidence>
<protein>
    <submittedName>
        <fullName evidence="11">RNase H</fullName>
    </submittedName>
</protein>